<keyword evidence="1" id="KW-0472">Membrane</keyword>
<evidence type="ECO:0000256" key="1">
    <source>
        <dbReference type="SAM" id="Phobius"/>
    </source>
</evidence>
<comment type="caution">
    <text evidence="2">The sequence shown here is derived from an EMBL/GenBank/DDBJ whole genome shotgun (WGS) entry which is preliminary data.</text>
</comment>
<keyword evidence="1" id="KW-1133">Transmembrane helix</keyword>
<organism evidence="2 3">
    <name type="scientific">Candidatus Beckwithbacteria bacterium CG10_big_fil_rev_8_21_14_0_10_34_10</name>
    <dbReference type="NCBI Taxonomy" id="1974495"/>
    <lineage>
        <taxon>Bacteria</taxon>
        <taxon>Candidatus Beckwithiibacteriota</taxon>
    </lineage>
</organism>
<evidence type="ECO:0000313" key="2">
    <source>
        <dbReference type="EMBL" id="PIS09217.1"/>
    </source>
</evidence>
<keyword evidence="1" id="KW-0812">Transmembrane</keyword>
<reference evidence="3" key="1">
    <citation type="submission" date="2017-09" db="EMBL/GenBank/DDBJ databases">
        <title>Depth-based differentiation of microbial function through sediment-hosted aquifers and enrichment of novel symbionts in the deep terrestrial subsurface.</title>
        <authorList>
            <person name="Probst A.J."/>
            <person name="Ladd B."/>
            <person name="Jarett J.K."/>
            <person name="Geller-Mcgrath D.E."/>
            <person name="Sieber C.M.K."/>
            <person name="Emerson J.B."/>
            <person name="Anantharaman K."/>
            <person name="Thomas B.C."/>
            <person name="Malmstrom R."/>
            <person name="Stieglmeier M."/>
            <person name="Klingl A."/>
            <person name="Woyke T."/>
            <person name="Ryan C.M."/>
            <person name="Banfield J.F."/>
        </authorList>
    </citation>
    <scope>NUCLEOTIDE SEQUENCE [LARGE SCALE GENOMIC DNA]</scope>
</reference>
<dbReference type="Proteomes" id="UP000230093">
    <property type="component" value="Unassembled WGS sequence"/>
</dbReference>
<feature type="transmembrane region" description="Helical" evidence="1">
    <location>
        <begin position="24"/>
        <end position="42"/>
    </location>
</feature>
<sequence>MYLLSPLLSKIFLKVRIKISKKNWLLLTLPISIFSHLFIGQITPMTRDFIDIHSHYILKVLILSLFIFGVKDIKIVKKNSVGKED</sequence>
<dbReference type="AlphaFoldDB" id="A0A2H0W9B6"/>
<gene>
    <name evidence="2" type="ORF">COT75_02685</name>
</gene>
<evidence type="ECO:0000313" key="3">
    <source>
        <dbReference type="Proteomes" id="UP000230093"/>
    </source>
</evidence>
<proteinExistence type="predicted"/>
<dbReference type="EMBL" id="PEZT01000016">
    <property type="protein sequence ID" value="PIS09217.1"/>
    <property type="molecule type" value="Genomic_DNA"/>
</dbReference>
<protein>
    <submittedName>
        <fullName evidence="2">Uncharacterized protein</fullName>
    </submittedName>
</protein>
<accession>A0A2H0W9B6</accession>
<name>A0A2H0W9B6_9BACT</name>
<feature type="transmembrane region" description="Helical" evidence="1">
    <location>
        <begin position="54"/>
        <end position="70"/>
    </location>
</feature>